<evidence type="ECO:0000256" key="6">
    <source>
        <dbReference type="ARBA" id="ARBA00023054"/>
    </source>
</evidence>
<keyword evidence="4" id="KW-0547">Nucleotide-binding</keyword>
<dbReference type="InterPro" id="IPR042197">
    <property type="entry name" value="Apaf_helical"/>
</dbReference>
<comment type="similarity">
    <text evidence="1">Belongs to the disease resistance NB-LRR family.</text>
</comment>
<keyword evidence="2" id="KW-0433">Leucine-rich repeat</keyword>
<dbReference type="AlphaFoldDB" id="A0A5J9UQG1"/>
<organism evidence="11 12">
    <name type="scientific">Eragrostis curvula</name>
    <name type="common">weeping love grass</name>
    <dbReference type="NCBI Taxonomy" id="38414"/>
    <lineage>
        <taxon>Eukaryota</taxon>
        <taxon>Viridiplantae</taxon>
        <taxon>Streptophyta</taxon>
        <taxon>Embryophyta</taxon>
        <taxon>Tracheophyta</taxon>
        <taxon>Spermatophyta</taxon>
        <taxon>Magnoliopsida</taxon>
        <taxon>Liliopsida</taxon>
        <taxon>Poales</taxon>
        <taxon>Poaceae</taxon>
        <taxon>PACMAD clade</taxon>
        <taxon>Chloridoideae</taxon>
        <taxon>Eragrostideae</taxon>
        <taxon>Eragrostidinae</taxon>
        <taxon>Eragrostis</taxon>
    </lineage>
</organism>
<dbReference type="GO" id="GO:0043531">
    <property type="term" value="F:ADP binding"/>
    <property type="evidence" value="ECO:0007669"/>
    <property type="project" value="InterPro"/>
</dbReference>
<name>A0A5J9UQG1_9POAL</name>
<keyword evidence="3" id="KW-0677">Repeat</keyword>
<evidence type="ECO:0000259" key="8">
    <source>
        <dbReference type="Pfam" id="PF18052"/>
    </source>
</evidence>
<evidence type="ECO:0000256" key="5">
    <source>
        <dbReference type="ARBA" id="ARBA00022821"/>
    </source>
</evidence>
<evidence type="ECO:0000256" key="4">
    <source>
        <dbReference type="ARBA" id="ARBA00022741"/>
    </source>
</evidence>
<accession>A0A5J9UQG1</accession>
<evidence type="ECO:0000259" key="10">
    <source>
        <dbReference type="Pfam" id="PF23598"/>
    </source>
</evidence>
<dbReference type="Gene3D" id="1.20.5.4130">
    <property type="match status" value="1"/>
</dbReference>
<comment type="caution">
    <text evidence="11">The sequence shown here is derived from an EMBL/GenBank/DDBJ whole genome shotgun (WGS) entry which is preliminary data.</text>
</comment>
<feature type="domain" description="Disease resistance N-terminal" evidence="8">
    <location>
        <begin position="20"/>
        <end position="96"/>
    </location>
</feature>
<keyword evidence="12" id="KW-1185">Reference proteome</keyword>
<dbReference type="EMBL" id="RWGY01000013">
    <property type="protein sequence ID" value="TVU26022.1"/>
    <property type="molecule type" value="Genomic_DNA"/>
</dbReference>
<feature type="domain" description="Disease resistance protein winged helix" evidence="9">
    <location>
        <begin position="443"/>
        <end position="510"/>
    </location>
</feature>
<evidence type="ECO:0000259" key="7">
    <source>
        <dbReference type="Pfam" id="PF00931"/>
    </source>
</evidence>
<dbReference type="PANTHER" id="PTHR23155:SF1198">
    <property type="entry name" value="DISEASE RESISTANCE PROTEIN RGA5"/>
    <property type="match status" value="1"/>
</dbReference>
<sequence>MSRSQGQGAMEVPMSSSLGAMGPLLRKLDLLLAPEYPLRRSLKHAIELLKEDLEEVSTALLEQSMADSPSNKAKYWMDEVRELSYDMEDCIDDMMRLRIAGAVKVRSVHRCKVAKCKIHWLPRMLKPSTRIARIAEIRSLLREASERYERYQLDCGATKPKFAFSCHNQVPELYKAAADLVGVDDSRKPLAEWLTNREEKQLKVLSVVGSAGVGKTTLVKELYRELGGHFQCRAFIRVSRKPDMSRLLGELLSQVQGRKETSYGSALQNSNISSIIREHLQDKRYFIVVDDLWEGAAWDILDKVFPKGNNFSRIIITAEVQDVVECCGHHSVQFFEMKPLGSHDSEKLFFHKVFGSEYHCPDQLKEVSRRIIRKCGGLPLAIITVADLLANERDNTDLWHQLLQCFSSSLANLTLGEMLKEIVNHCYNSLPQYLKTCLLYLNMYPEGCTIWKADLLRQWTPEGFVSPIEEGVAEGCFNELIKRGMIQPGKINHSDEVVSCTVHHIVHDLITYKSSEEKFITAVDYSQTIAALPLSSRRLSLCFSCAQYAAKPEGIKWSQVRSLAFFGLHRFMPCILEFKLLRVLILEFWGDYDDCTTLDLSTICSLFHLRYLKVSGHMIVELPSKIQGQRFLETLEIDARVSAVPNDIALLPGLLHLGLQDGTKLPDGIGRITSLQTLQYFDLGNNSEDNILSLGQLMNLRDLRLTCSTALSYEYLERKLVALSSSLGRLTNLRSVTLVPGIVDLTVFVDESHRMLSTPIFLQRLELLSPICTFSILPEWIAKLQKLRTLKIIVRELQQSDIDTLAGLHDLTALSLFVRRPAAESVEFHSGAFPVLKYFKYRCGALCLVFKDEALPNLQRLKLGCNVHRGDQYANMISGIEYLFNLKEIAAEIGAAAGAEESDRRAAEFAFRDAIQKHPRFHH</sequence>
<evidence type="ECO:0000256" key="3">
    <source>
        <dbReference type="ARBA" id="ARBA00022737"/>
    </source>
</evidence>
<evidence type="ECO:0000313" key="11">
    <source>
        <dbReference type="EMBL" id="TVU26022.1"/>
    </source>
</evidence>
<dbReference type="PRINTS" id="PR00364">
    <property type="entry name" value="DISEASERSIST"/>
</dbReference>
<keyword evidence="5" id="KW-0611">Plant defense</keyword>
<dbReference type="InterPro" id="IPR058922">
    <property type="entry name" value="WHD_DRP"/>
</dbReference>
<dbReference type="OrthoDB" id="635874at2759"/>
<evidence type="ECO:0000313" key="12">
    <source>
        <dbReference type="Proteomes" id="UP000324897"/>
    </source>
</evidence>
<dbReference type="GO" id="GO:0009626">
    <property type="term" value="P:plant-type hypersensitive response"/>
    <property type="evidence" value="ECO:0007669"/>
    <property type="project" value="UniProtKB-ARBA"/>
</dbReference>
<dbReference type="Pfam" id="PF23559">
    <property type="entry name" value="WHD_DRP"/>
    <property type="match status" value="1"/>
</dbReference>
<dbReference type="Gene3D" id="1.10.8.430">
    <property type="entry name" value="Helical domain of apoptotic protease-activating factors"/>
    <property type="match status" value="1"/>
</dbReference>
<dbReference type="Gene3D" id="3.40.50.300">
    <property type="entry name" value="P-loop containing nucleotide triphosphate hydrolases"/>
    <property type="match status" value="1"/>
</dbReference>
<dbReference type="Pfam" id="PF18052">
    <property type="entry name" value="Rx_N"/>
    <property type="match status" value="1"/>
</dbReference>
<proteinExistence type="inferred from homology"/>
<dbReference type="InterPro" id="IPR002182">
    <property type="entry name" value="NB-ARC"/>
</dbReference>
<dbReference type="InterPro" id="IPR027417">
    <property type="entry name" value="P-loop_NTPase"/>
</dbReference>
<keyword evidence="6" id="KW-0175">Coiled coil</keyword>
<dbReference type="GO" id="GO:0002758">
    <property type="term" value="P:innate immune response-activating signaling pathway"/>
    <property type="evidence" value="ECO:0007669"/>
    <property type="project" value="UniProtKB-ARBA"/>
</dbReference>
<evidence type="ECO:0008006" key="13">
    <source>
        <dbReference type="Google" id="ProtNLM"/>
    </source>
</evidence>
<dbReference type="SUPFAM" id="SSF52540">
    <property type="entry name" value="P-loop containing nucleoside triphosphate hydrolases"/>
    <property type="match status" value="1"/>
</dbReference>
<dbReference type="SUPFAM" id="SSF52058">
    <property type="entry name" value="L domain-like"/>
    <property type="match status" value="1"/>
</dbReference>
<dbReference type="Gramene" id="TVU26022">
    <property type="protein sequence ID" value="TVU26022"/>
    <property type="gene ID" value="EJB05_28548"/>
</dbReference>
<feature type="domain" description="Disease resistance R13L4/SHOC-2-like LRR" evidence="10">
    <location>
        <begin position="559"/>
        <end position="919"/>
    </location>
</feature>
<evidence type="ECO:0000256" key="2">
    <source>
        <dbReference type="ARBA" id="ARBA00022614"/>
    </source>
</evidence>
<feature type="domain" description="NB-ARC" evidence="7">
    <location>
        <begin position="188"/>
        <end position="356"/>
    </location>
</feature>
<dbReference type="PANTHER" id="PTHR23155">
    <property type="entry name" value="DISEASE RESISTANCE PROTEIN RP"/>
    <property type="match status" value="1"/>
</dbReference>
<dbReference type="FunFam" id="1.10.10.10:FF:000322">
    <property type="entry name" value="Probable disease resistance protein At1g63360"/>
    <property type="match status" value="1"/>
</dbReference>
<feature type="non-terminal residue" evidence="11">
    <location>
        <position position="1"/>
    </location>
</feature>
<dbReference type="InterPro" id="IPR044974">
    <property type="entry name" value="Disease_R_plants"/>
</dbReference>
<dbReference type="Proteomes" id="UP000324897">
    <property type="component" value="Chromosome 2"/>
</dbReference>
<dbReference type="Pfam" id="PF23598">
    <property type="entry name" value="LRR_14"/>
    <property type="match status" value="1"/>
</dbReference>
<gene>
    <name evidence="11" type="ORF">EJB05_28548</name>
</gene>
<protein>
    <recommendedName>
        <fullName evidence="13">AAA+ ATPase domain-containing protein</fullName>
    </recommendedName>
</protein>
<dbReference type="Pfam" id="PF00931">
    <property type="entry name" value="NB-ARC"/>
    <property type="match status" value="1"/>
</dbReference>
<dbReference type="InterPro" id="IPR055414">
    <property type="entry name" value="LRR_R13L4/SHOC2-like"/>
</dbReference>
<dbReference type="Gene3D" id="3.80.10.10">
    <property type="entry name" value="Ribonuclease Inhibitor"/>
    <property type="match status" value="1"/>
</dbReference>
<dbReference type="GO" id="GO:0042742">
    <property type="term" value="P:defense response to bacterium"/>
    <property type="evidence" value="ECO:0007669"/>
    <property type="project" value="UniProtKB-ARBA"/>
</dbReference>
<reference evidence="11 12" key="1">
    <citation type="journal article" date="2019" name="Sci. Rep.">
        <title>A high-quality genome of Eragrostis curvula grass provides insights into Poaceae evolution and supports new strategies to enhance forage quality.</title>
        <authorList>
            <person name="Carballo J."/>
            <person name="Santos B.A.C.M."/>
            <person name="Zappacosta D."/>
            <person name="Garbus I."/>
            <person name="Selva J.P."/>
            <person name="Gallo C.A."/>
            <person name="Diaz A."/>
            <person name="Albertini E."/>
            <person name="Caccamo M."/>
            <person name="Echenique V."/>
        </authorList>
    </citation>
    <scope>NUCLEOTIDE SEQUENCE [LARGE SCALE GENOMIC DNA]</scope>
    <source>
        <strain evidence="12">cv. Victoria</strain>
        <tissue evidence="11">Leaf</tissue>
    </source>
</reference>
<evidence type="ECO:0000256" key="1">
    <source>
        <dbReference type="ARBA" id="ARBA00008894"/>
    </source>
</evidence>
<dbReference type="InterPro" id="IPR041118">
    <property type="entry name" value="Rx_N"/>
</dbReference>
<evidence type="ECO:0000259" key="9">
    <source>
        <dbReference type="Pfam" id="PF23559"/>
    </source>
</evidence>
<dbReference type="InterPro" id="IPR032675">
    <property type="entry name" value="LRR_dom_sf"/>
</dbReference>